<proteinExistence type="predicted"/>
<dbReference type="InterPro" id="IPR000863">
    <property type="entry name" value="Sulfotransferase_dom"/>
</dbReference>
<dbReference type="GO" id="GO:0019319">
    <property type="term" value="P:hexose biosynthetic process"/>
    <property type="evidence" value="ECO:0007669"/>
    <property type="project" value="TreeGrafter"/>
</dbReference>
<dbReference type="SUPFAM" id="SSF52540">
    <property type="entry name" value="P-loop containing nucleoside triphosphate hydrolases"/>
    <property type="match status" value="1"/>
</dbReference>
<feature type="compositionally biased region" description="Basic and acidic residues" evidence="1">
    <location>
        <begin position="45"/>
        <end position="54"/>
    </location>
</feature>
<evidence type="ECO:0000313" key="4">
    <source>
        <dbReference type="RefSeq" id="XP_022086955.1"/>
    </source>
</evidence>
<dbReference type="RefSeq" id="XP_022086955.1">
    <property type="nucleotide sequence ID" value="XM_022231263.1"/>
</dbReference>
<dbReference type="Gene3D" id="3.40.50.300">
    <property type="entry name" value="P-loop containing nucleotide triphosphate hydrolases"/>
    <property type="match status" value="1"/>
</dbReference>
<protein>
    <submittedName>
        <fullName evidence="4">Carbohydrate sulfotransferase 15-like</fullName>
    </submittedName>
</protein>
<dbReference type="GO" id="GO:0050659">
    <property type="term" value="F:N-acetylgalactosamine 4-sulfate 6-O-sulfotransferase activity"/>
    <property type="evidence" value="ECO:0007669"/>
    <property type="project" value="TreeGrafter"/>
</dbReference>
<keyword evidence="3" id="KW-1185">Reference proteome</keyword>
<feature type="domain" description="Sulfotransferase" evidence="2">
    <location>
        <begin position="329"/>
        <end position="457"/>
    </location>
</feature>
<dbReference type="PANTHER" id="PTHR15723">
    <property type="entry name" value="CARBOHYDRATE SULFOTRANSFERASE 15"/>
    <property type="match status" value="1"/>
</dbReference>
<dbReference type="Pfam" id="PF00685">
    <property type="entry name" value="Sulfotransfer_1"/>
    <property type="match status" value="1"/>
</dbReference>
<accession>A0A8B7Y3Q7</accession>
<dbReference type="InterPro" id="IPR027417">
    <property type="entry name" value="P-loop_NTPase"/>
</dbReference>
<dbReference type="InterPro" id="IPR052654">
    <property type="entry name" value="CS_Sulfotransferase"/>
</dbReference>
<evidence type="ECO:0000259" key="2">
    <source>
        <dbReference type="Pfam" id="PF00685"/>
    </source>
</evidence>
<name>A0A8B7Y3Q7_ACAPL</name>
<feature type="compositionally biased region" description="Polar residues" evidence="1">
    <location>
        <begin position="61"/>
        <end position="83"/>
    </location>
</feature>
<dbReference type="OrthoDB" id="8068875at2759"/>
<feature type="region of interest" description="Disordered" evidence="1">
    <location>
        <begin position="45"/>
        <end position="95"/>
    </location>
</feature>
<dbReference type="OMA" id="WDNHLTI"/>
<dbReference type="GeneID" id="110977282"/>
<dbReference type="Proteomes" id="UP000694845">
    <property type="component" value="Unplaced"/>
</dbReference>
<sequence length="515" mass="59436">MAVSRLRRKHLVICFGLQLVCLVALARYIGLSVSIHFERKSPTGTRDLEIHPRDCPAQPCSHKQSILSSKQSTSNNQESTPINRESEQYPKNRSVTLHTEDSIDIGKESVGLAQSQAKHFSFQKSVFTCSVVIQGHIPEKAKRIGYEVKDYPRANIDEKTGFYERSPPDTYNSSIEVEELDEKLLKKIKDYVPHLFSTYLPFSPEYRNPCKVVPGRARCLPYFHVLTGAKSGSTDFWYSMELHPLVFTTPKEPHWWTRDVAHSIKPYDKSFSHFQECIETGKDPNIRNYVTGDGSTSSLWDNHLTINWSDSKGWGKYPTVTLADIIRALTPNARIIFLLRNPIERLYSDYFYIYGGRSAQDFDVKVRKHLKVYDDCLKREDQRTCLYRNNRGGVGHSVLVGLYYIYVQDWLKRFPLDQVLFLRSDDWFQGQKPDMLLKTYHFLDIDVTQEEMKDILTIDTLKITIGRENVLRSASGRKKRNPMLPSTKKLLEELYAPSNKALAKLTGNDGFLWKD</sequence>
<evidence type="ECO:0000313" key="3">
    <source>
        <dbReference type="Proteomes" id="UP000694845"/>
    </source>
</evidence>
<evidence type="ECO:0000256" key="1">
    <source>
        <dbReference type="SAM" id="MobiDB-lite"/>
    </source>
</evidence>
<dbReference type="AlphaFoldDB" id="A0A8B7Y3Q7"/>
<organism evidence="3 4">
    <name type="scientific">Acanthaster planci</name>
    <name type="common">Crown-of-thorns starfish</name>
    <dbReference type="NCBI Taxonomy" id="133434"/>
    <lineage>
        <taxon>Eukaryota</taxon>
        <taxon>Metazoa</taxon>
        <taxon>Echinodermata</taxon>
        <taxon>Eleutherozoa</taxon>
        <taxon>Asterozoa</taxon>
        <taxon>Asteroidea</taxon>
        <taxon>Valvatacea</taxon>
        <taxon>Valvatida</taxon>
        <taxon>Acanthasteridae</taxon>
        <taxon>Acanthaster</taxon>
    </lineage>
</organism>
<dbReference type="PANTHER" id="PTHR15723:SF0">
    <property type="entry name" value="CARBOHYDRATE SULFOTRANSFERASE 15"/>
    <property type="match status" value="1"/>
</dbReference>
<dbReference type="KEGG" id="aplc:110977282"/>
<gene>
    <name evidence="4" type="primary">LOC110977282</name>
</gene>
<reference evidence="4" key="1">
    <citation type="submission" date="2025-08" db="UniProtKB">
        <authorList>
            <consortium name="RefSeq"/>
        </authorList>
    </citation>
    <scope>IDENTIFICATION</scope>
</reference>